<protein>
    <submittedName>
        <fullName evidence="1">Uncharacterized protein</fullName>
    </submittedName>
</protein>
<evidence type="ECO:0000313" key="2">
    <source>
        <dbReference type="Proteomes" id="UP000828941"/>
    </source>
</evidence>
<dbReference type="EMBL" id="CM039438">
    <property type="protein sequence ID" value="KAI4300123.1"/>
    <property type="molecule type" value="Genomic_DNA"/>
</dbReference>
<dbReference type="Proteomes" id="UP000828941">
    <property type="component" value="Chromosome 13"/>
</dbReference>
<comment type="caution">
    <text evidence="1">The sequence shown here is derived from an EMBL/GenBank/DDBJ whole genome shotgun (WGS) entry which is preliminary data.</text>
</comment>
<gene>
    <name evidence="1" type="ORF">L6164_033535</name>
</gene>
<accession>A0ACB9KSD9</accession>
<reference evidence="1 2" key="1">
    <citation type="journal article" date="2022" name="DNA Res.">
        <title>Chromosomal-level genome assembly of the orchid tree Bauhinia variegata (Leguminosae; Cercidoideae) supports the allotetraploid origin hypothesis of Bauhinia.</title>
        <authorList>
            <person name="Zhong Y."/>
            <person name="Chen Y."/>
            <person name="Zheng D."/>
            <person name="Pang J."/>
            <person name="Liu Y."/>
            <person name="Luo S."/>
            <person name="Meng S."/>
            <person name="Qian L."/>
            <person name="Wei D."/>
            <person name="Dai S."/>
            <person name="Zhou R."/>
        </authorList>
    </citation>
    <scope>NUCLEOTIDE SEQUENCE [LARGE SCALE GENOMIC DNA]</scope>
    <source>
        <strain evidence="1">BV-YZ2020</strain>
    </source>
</reference>
<name>A0ACB9KSD9_BAUVA</name>
<keyword evidence="2" id="KW-1185">Reference proteome</keyword>
<organism evidence="1 2">
    <name type="scientific">Bauhinia variegata</name>
    <name type="common">Purple orchid tree</name>
    <name type="synonym">Phanera variegata</name>
    <dbReference type="NCBI Taxonomy" id="167791"/>
    <lineage>
        <taxon>Eukaryota</taxon>
        <taxon>Viridiplantae</taxon>
        <taxon>Streptophyta</taxon>
        <taxon>Embryophyta</taxon>
        <taxon>Tracheophyta</taxon>
        <taxon>Spermatophyta</taxon>
        <taxon>Magnoliopsida</taxon>
        <taxon>eudicotyledons</taxon>
        <taxon>Gunneridae</taxon>
        <taxon>Pentapetalae</taxon>
        <taxon>rosids</taxon>
        <taxon>fabids</taxon>
        <taxon>Fabales</taxon>
        <taxon>Fabaceae</taxon>
        <taxon>Cercidoideae</taxon>
        <taxon>Cercideae</taxon>
        <taxon>Bauhiniinae</taxon>
        <taxon>Bauhinia</taxon>
    </lineage>
</organism>
<proteinExistence type="predicted"/>
<sequence>MSKITSIHKTRKEVWRTRLGSALRSTLACAIVGCITLYGPGLVRRHIQFSSFSYLTTVLLVSDVNATVLGDTLRGCWHVFCATLQVMIASVLGLQVVGPTRFTAPLAAVVVAATAFVVALPESTHLMTKKIAFGQLVIVYVSTVIYGATASVVLHPIHVASSTALGALASVLAMLFPYPRLAYFQVRKVYQLYAESTCERLSLFLELINASDNANARDIFTKLKSLSTLAAKLLHSIKKNMGVLHWERPEMRIFYPNCFDLEEKLQEDEIIIRGMSIALSSCSSFPVVGISQELKCVLLDFTAQFCQKLEQAKSLDPFDLTTLSESKKETLNSFQGSLKNISIAHENLPTSFFLYCLQLLVEGSTIARSSECLVEKTQCSSRKIRHFFNHNLAFAFKCSVSLGLAVLFGLIYNKENGYWAGLIIAPSFVNGRQATFSIANARGQGTAMGSIYGIIGCFIFKNLVSLRLLLLLPWVIFSSFLMHSRMYGQAGGISAVVGALFILGRDNYGTPSEFALARITEATIGLVCFIIMEIVMNPCRAATLAKSELSQSLRALQDGIDAIVITPCEKQVPVSDSQVLWERRNKLISLVSQLEEFVAEAKSEPSFWFLPFNGDCYSKLLESLSRMADLLFFVTYSTEQISRMSQKDGQYWVNIQEHVNENIELFKSKVSCKLKLLHKVTQMKSLRKLEKELRNKNLPCDVETGELPTADTFGILSENEEINSIMGSFVQDLEKMADRIHTNKDEEGTLKGQMLLNWSCLGFCITGLMRETIEIENAVKELLIWENPSSHANLIKFMV</sequence>
<evidence type="ECO:0000313" key="1">
    <source>
        <dbReference type="EMBL" id="KAI4300123.1"/>
    </source>
</evidence>